<evidence type="ECO:0000256" key="1">
    <source>
        <dbReference type="SAM" id="MobiDB-lite"/>
    </source>
</evidence>
<protein>
    <submittedName>
        <fullName evidence="2">Uncharacterized protein</fullName>
    </submittedName>
</protein>
<gene>
    <name evidence="2" type="ORF">GCM10009654_29380</name>
</gene>
<evidence type="ECO:0000313" key="3">
    <source>
        <dbReference type="Proteomes" id="UP001501371"/>
    </source>
</evidence>
<dbReference type="Proteomes" id="UP001501371">
    <property type="component" value="Unassembled WGS sequence"/>
</dbReference>
<accession>A0ABP4FG82</accession>
<evidence type="ECO:0000313" key="2">
    <source>
        <dbReference type="EMBL" id="GAA1170217.1"/>
    </source>
</evidence>
<comment type="caution">
    <text evidence="2">The sequence shown here is derived from an EMBL/GenBank/DDBJ whole genome shotgun (WGS) entry which is preliminary data.</text>
</comment>
<keyword evidence="3" id="KW-1185">Reference proteome</keyword>
<reference evidence="3" key="1">
    <citation type="journal article" date="2019" name="Int. J. Syst. Evol. Microbiol.">
        <title>The Global Catalogue of Microorganisms (GCM) 10K type strain sequencing project: providing services to taxonomists for standard genome sequencing and annotation.</title>
        <authorList>
            <consortium name="The Broad Institute Genomics Platform"/>
            <consortium name="The Broad Institute Genome Sequencing Center for Infectious Disease"/>
            <person name="Wu L."/>
            <person name="Ma J."/>
        </authorList>
    </citation>
    <scope>NUCLEOTIDE SEQUENCE [LARGE SCALE GENOMIC DNA]</scope>
    <source>
        <strain evidence="3">JCM 12696</strain>
    </source>
</reference>
<dbReference type="EMBL" id="BAAAKV010000023">
    <property type="protein sequence ID" value="GAA1170217.1"/>
    <property type="molecule type" value="Genomic_DNA"/>
</dbReference>
<sequence>MALRAPASRNADVLVVVVAVTDEDAALAVDVVMVIRIWICPRVESAGTSGDAPVDLQPDLRSKARGRARVPGHPDRRQPWRNLPAGPSRPSN</sequence>
<organism evidence="2 3">
    <name type="scientific">Streptomyces hebeiensis</name>
    <dbReference type="NCBI Taxonomy" id="229486"/>
    <lineage>
        <taxon>Bacteria</taxon>
        <taxon>Bacillati</taxon>
        <taxon>Actinomycetota</taxon>
        <taxon>Actinomycetes</taxon>
        <taxon>Kitasatosporales</taxon>
        <taxon>Streptomycetaceae</taxon>
        <taxon>Streptomyces</taxon>
    </lineage>
</organism>
<feature type="region of interest" description="Disordered" evidence="1">
    <location>
        <begin position="45"/>
        <end position="92"/>
    </location>
</feature>
<name>A0ABP4FG82_9ACTN</name>
<proteinExistence type="predicted"/>